<name>A0A1G1UYW5_9BACT</name>
<feature type="region of interest" description="Disordered" evidence="4">
    <location>
        <begin position="1"/>
        <end position="89"/>
    </location>
</feature>
<proteinExistence type="predicted"/>
<feature type="compositionally biased region" description="Basic and acidic residues" evidence="4">
    <location>
        <begin position="78"/>
        <end position="89"/>
    </location>
</feature>
<feature type="compositionally biased region" description="Basic residues" evidence="4">
    <location>
        <begin position="66"/>
        <end position="77"/>
    </location>
</feature>
<reference evidence="5 6" key="1">
    <citation type="journal article" date="2016" name="Nat. Commun.">
        <title>Thousands of microbial genomes shed light on interconnected biogeochemical processes in an aquifer system.</title>
        <authorList>
            <person name="Anantharaman K."/>
            <person name="Brown C.T."/>
            <person name="Hug L.A."/>
            <person name="Sharon I."/>
            <person name="Castelle C.J."/>
            <person name="Probst A.J."/>
            <person name="Thomas B.C."/>
            <person name="Singh A."/>
            <person name="Wilkins M.J."/>
            <person name="Karaoz U."/>
            <person name="Brodie E.L."/>
            <person name="Williams K.H."/>
            <person name="Hubbard S.S."/>
            <person name="Banfield J.F."/>
        </authorList>
    </citation>
    <scope>NUCLEOTIDE SEQUENCE [LARGE SCALE GENOMIC DNA]</scope>
</reference>
<dbReference type="SUPFAM" id="SSF52080">
    <property type="entry name" value="Ribosomal proteins L15p and L18e"/>
    <property type="match status" value="1"/>
</dbReference>
<evidence type="ECO:0000313" key="6">
    <source>
        <dbReference type="Proteomes" id="UP000177967"/>
    </source>
</evidence>
<evidence type="ECO:0000256" key="3">
    <source>
        <dbReference type="ARBA" id="ARBA00035497"/>
    </source>
</evidence>
<gene>
    <name evidence="5" type="ORF">A2782_00750</name>
</gene>
<protein>
    <recommendedName>
        <fullName evidence="3">50S ribosomal protein L15</fullName>
    </recommendedName>
</protein>
<evidence type="ECO:0000256" key="4">
    <source>
        <dbReference type="SAM" id="MobiDB-lite"/>
    </source>
</evidence>
<keyword evidence="1" id="KW-0689">Ribosomal protein</keyword>
<dbReference type="GO" id="GO:0005840">
    <property type="term" value="C:ribosome"/>
    <property type="evidence" value="ECO:0007669"/>
    <property type="project" value="UniProtKB-KW"/>
</dbReference>
<accession>A0A1G1UYW5</accession>
<dbReference type="EMBL" id="MHBW01000029">
    <property type="protein sequence ID" value="OGY08339.1"/>
    <property type="molecule type" value="Genomic_DNA"/>
</dbReference>
<dbReference type="GO" id="GO:1990904">
    <property type="term" value="C:ribonucleoprotein complex"/>
    <property type="evidence" value="ECO:0007669"/>
    <property type="project" value="UniProtKB-KW"/>
</dbReference>
<sequence length="89" mass="9944">MLTLNSLPKIKSETKKRLGRGYGSGKGGHTSSRGQKGQKARGKIHPLFEGQKNKKSLIQRLPLLRGRGKLKPRKGKVDRRMGSKHDKMV</sequence>
<dbReference type="AlphaFoldDB" id="A0A1G1UYW5"/>
<keyword evidence="2" id="KW-0687">Ribonucleoprotein</keyword>
<dbReference type="Proteomes" id="UP000177967">
    <property type="component" value="Unassembled WGS sequence"/>
</dbReference>
<evidence type="ECO:0000313" key="5">
    <source>
        <dbReference type="EMBL" id="OGY08339.1"/>
    </source>
</evidence>
<organism evidence="5 6">
    <name type="scientific">Candidatus Blackburnbacteria bacterium RIFCSPHIGHO2_01_FULL_43_15b</name>
    <dbReference type="NCBI Taxonomy" id="1797513"/>
    <lineage>
        <taxon>Bacteria</taxon>
        <taxon>Candidatus Blackburniibacteriota</taxon>
    </lineage>
</organism>
<dbReference type="STRING" id="1797513.A2782_00750"/>
<evidence type="ECO:0000256" key="2">
    <source>
        <dbReference type="ARBA" id="ARBA00023274"/>
    </source>
</evidence>
<evidence type="ECO:0000256" key="1">
    <source>
        <dbReference type="ARBA" id="ARBA00022980"/>
    </source>
</evidence>
<comment type="caution">
    <text evidence="5">The sequence shown here is derived from an EMBL/GenBank/DDBJ whole genome shotgun (WGS) entry which is preliminary data.</text>
</comment>
<dbReference type="InterPro" id="IPR036227">
    <property type="entry name" value="Ribosomal_uL15/eL18_sf"/>
</dbReference>